<gene>
    <name evidence="2" type="ORF">SAMN02745857_03111</name>
</gene>
<dbReference type="InterPro" id="IPR038692">
    <property type="entry name" value="Cthe_2751_sf"/>
</dbReference>
<dbReference type="OrthoDB" id="1846249at2"/>
<organism evidence="2 3">
    <name type="scientific">Andreprevotia lacus DSM 23236</name>
    <dbReference type="NCBI Taxonomy" id="1121001"/>
    <lineage>
        <taxon>Bacteria</taxon>
        <taxon>Pseudomonadati</taxon>
        <taxon>Pseudomonadota</taxon>
        <taxon>Betaproteobacteria</taxon>
        <taxon>Neisseriales</taxon>
        <taxon>Chitinibacteraceae</taxon>
        <taxon>Andreprevotia</taxon>
    </lineage>
</organism>
<dbReference type="InterPro" id="IPR016024">
    <property type="entry name" value="ARM-type_fold"/>
</dbReference>
<dbReference type="SUPFAM" id="SSF48371">
    <property type="entry name" value="ARM repeat"/>
    <property type="match status" value="1"/>
</dbReference>
<proteinExistence type="predicted"/>
<accession>A0A1W1XX48</accession>
<protein>
    <recommendedName>
        <fullName evidence="1">DUF5071 domain-containing protein</fullName>
    </recommendedName>
</protein>
<evidence type="ECO:0000313" key="2">
    <source>
        <dbReference type="EMBL" id="SMC28088.1"/>
    </source>
</evidence>
<dbReference type="RefSeq" id="WP_139798892.1">
    <property type="nucleotide sequence ID" value="NZ_FWXD01000020.1"/>
</dbReference>
<dbReference type="STRING" id="1121001.SAMN02745857_03111"/>
<dbReference type="Proteomes" id="UP000192761">
    <property type="component" value="Unassembled WGS sequence"/>
</dbReference>
<evidence type="ECO:0000259" key="1">
    <source>
        <dbReference type="Pfam" id="PF16804"/>
    </source>
</evidence>
<dbReference type="AlphaFoldDB" id="A0A1W1XX48"/>
<dbReference type="Gene3D" id="1.25.40.750">
    <property type="entry name" value="Domain of unknown function DUF5071"/>
    <property type="match status" value="1"/>
</dbReference>
<dbReference type="CDD" id="cd11743">
    <property type="entry name" value="Cthe_2751_like"/>
    <property type="match status" value="1"/>
</dbReference>
<evidence type="ECO:0000313" key="3">
    <source>
        <dbReference type="Proteomes" id="UP000192761"/>
    </source>
</evidence>
<dbReference type="InterPro" id="IPR031837">
    <property type="entry name" value="DUF5071"/>
</dbReference>
<name>A0A1W1XX48_9NEIS</name>
<dbReference type="EMBL" id="FWXD01000020">
    <property type="protein sequence ID" value="SMC28088.1"/>
    <property type="molecule type" value="Genomic_DNA"/>
</dbReference>
<dbReference type="Pfam" id="PF16804">
    <property type="entry name" value="DUF5071"/>
    <property type="match status" value="1"/>
</dbReference>
<reference evidence="2 3" key="1">
    <citation type="submission" date="2017-04" db="EMBL/GenBank/DDBJ databases">
        <authorList>
            <person name="Afonso C.L."/>
            <person name="Miller P.J."/>
            <person name="Scott M.A."/>
            <person name="Spackman E."/>
            <person name="Goraichik I."/>
            <person name="Dimitrov K.M."/>
            <person name="Suarez D.L."/>
            <person name="Swayne D.E."/>
        </authorList>
    </citation>
    <scope>NUCLEOTIDE SEQUENCE [LARGE SCALE GENOMIC DNA]</scope>
    <source>
        <strain evidence="2 3">DSM 23236</strain>
    </source>
</reference>
<keyword evidence="3" id="KW-1185">Reference proteome</keyword>
<sequence>MIIQDKHDMAGVDALSHLGYPAIAPALPGLLEWLQDPNWPVALPLARLLATVGEPVVPHLLDVLRGSDGAWKRTCIEHLATQLATPARLMLGDELARLAHAPTPQDVAEDVHLAAQAALDGA</sequence>
<feature type="domain" description="DUF5071" evidence="1">
    <location>
        <begin position="1"/>
        <end position="118"/>
    </location>
</feature>